<dbReference type="NCBIfam" id="TIGR02376">
    <property type="entry name" value="Cu_nitrite_red"/>
    <property type="match status" value="1"/>
</dbReference>
<dbReference type="PANTHER" id="PTHR35008:SF8">
    <property type="entry name" value="ALCOHOL DEHYDROGENASE CYTOCHROME C SUBUNIT"/>
    <property type="match status" value="1"/>
</dbReference>
<evidence type="ECO:0000256" key="1">
    <source>
        <dbReference type="ARBA" id="ARBA00001960"/>
    </source>
</evidence>
<evidence type="ECO:0000256" key="5">
    <source>
        <dbReference type="ARBA" id="ARBA00011882"/>
    </source>
</evidence>
<evidence type="ECO:0000313" key="18">
    <source>
        <dbReference type="EMBL" id="SDZ73064.1"/>
    </source>
</evidence>
<dbReference type="CDD" id="cd04208">
    <property type="entry name" value="CuRO_2_CuNIR"/>
    <property type="match status" value="1"/>
</dbReference>
<keyword evidence="8 14" id="KW-0479">Metal-binding</keyword>
<evidence type="ECO:0000256" key="14">
    <source>
        <dbReference type="PIRSR" id="PIRSR601287-1"/>
    </source>
</evidence>
<dbReference type="GO" id="GO:0009055">
    <property type="term" value="F:electron transfer activity"/>
    <property type="evidence" value="ECO:0007669"/>
    <property type="project" value="InterPro"/>
</dbReference>
<keyword evidence="19" id="KW-1185">Reference proteome</keyword>
<sequence>MFNVFKFQNLFKSSLLLLCATAIVSCADNKNSKDEAYVNPKKIKVDGRMDAELTAPPHVPPSTRDRAAKRLTVDMEILEEVGTMTDGVEYVYWTFGGTVPGSFIRTKVGDEIEFHLKNHPDNKLPHNIDLHAVNGPGGGAVSSFVAPGREIVFSFKTLNPGLYVYHCATAPVGMHIANGMYGLILVEPEEGLEPVDREYYIMQGDFYTKGDYGNPGLQPFDMKKAIEEDADYVVFNGSVGALTGDNALTAEVGETVRLYVGNGGPNLVSSFHVIGEIFDKVNLEGGDLVNENVQTTLIPAGGAAMIEFKIDAPGEYILVDHSIFRAFNKGALGMINAGGKDQKDVYKGTIQEGIYLPEGGTIQEMPISDEQHAEASKPPKGQLSFDEKMDLGKQVYAQTCFACHQSEGQGIASAFPPLANSDYLNEDVKRAIDIVLHGKTGEIVVNGETYNSVMTAQNLTDREVASVMTYIYNSWDNNETVVTEEQVKKQRR</sequence>
<accession>A0A1H3VFQ5</accession>
<dbReference type="FunFam" id="2.60.40.420:FF:000093">
    <property type="entry name" value="Copper-containing nitrite reductase"/>
    <property type="match status" value="1"/>
</dbReference>
<keyword evidence="16" id="KW-0732">Signal</keyword>
<comment type="catalytic activity">
    <reaction evidence="13">
        <text>nitric oxide + Fe(III)-[cytochrome c] + H2O = Fe(II)-[cytochrome c] + nitrite + 2 H(+)</text>
        <dbReference type="Rhea" id="RHEA:15233"/>
        <dbReference type="Rhea" id="RHEA-COMP:10350"/>
        <dbReference type="Rhea" id="RHEA-COMP:14399"/>
        <dbReference type="ChEBI" id="CHEBI:15377"/>
        <dbReference type="ChEBI" id="CHEBI:15378"/>
        <dbReference type="ChEBI" id="CHEBI:16301"/>
        <dbReference type="ChEBI" id="CHEBI:16480"/>
        <dbReference type="ChEBI" id="CHEBI:29033"/>
        <dbReference type="ChEBI" id="CHEBI:29034"/>
        <dbReference type="EC" id="1.7.2.1"/>
    </reaction>
</comment>
<dbReference type="PROSITE" id="PS51257">
    <property type="entry name" value="PROKAR_LIPOPROTEIN"/>
    <property type="match status" value="1"/>
</dbReference>
<dbReference type="InterPro" id="IPR008972">
    <property type="entry name" value="Cupredoxin"/>
</dbReference>
<dbReference type="CDD" id="cd11020">
    <property type="entry name" value="CuRO_1_CuNIR"/>
    <property type="match status" value="1"/>
</dbReference>
<comment type="cofactor">
    <cofactor evidence="1 14">
        <name>Cu(+)</name>
        <dbReference type="ChEBI" id="CHEBI:49552"/>
    </cofactor>
</comment>
<feature type="binding site" description="type 1 copper site" evidence="14">
    <location>
        <position position="131"/>
    </location>
    <ligand>
        <name>Cu cation</name>
        <dbReference type="ChEBI" id="CHEBI:23378"/>
        <label>1</label>
    </ligand>
</feature>
<evidence type="ECO:0000256" key="9">
    <source>
        <dbReference type="ARBA" id="ARBA00022737"/>
    </source>
</evidence>
<dbReference type="PROSITE" id="PS51007">
    <property type="entry name" value="CYTC"/>
    <property type="match status" value="1"/>
</dbReference>
<dbReference type="AlphaFoldDB" id="A0A1H3VFQ5"/>
<feature type="signal peptide" evidence="16">
    <location>
        <begin position="1"/>
        <end position="27"/>
    </location>
</feature>
<feature type="chain" id="PRO_5011490610" description="Copper-containing nitrite reductase" evidence="16">
    <location>
        <begin position="28"/>
        <end position="492"/>
    </location>
</feature>
<dbReference type="InterPro" id="IPR036909">
    <property type="entry name" value="Cyt_c-like_dom_sf"/>
</dbReference>
<evidence type="ECO:0000256" key="6">
    <source>
        <dbReference type="ARBA" id="ARBA00017290"/>
    </source>
</evidence>
<keyword evidence="10" id="KW-0560">Oxidoreductase</keyword>
<evidence type="ECO:0000256" key="7">
    <source>
        <dbReference type="ARBA" id="ARBA00022617"/>
    </source>
</evidence>
<dbReference type="PANTHER" id="PTHR35008">
    <property type="entry name" value="BLL4482 PROTEIN-RELATED"/>
    <property type="match status" value="1"/>
</dbReference>
<keyword evidence="11 15" id="KW-0408">Iron</keyword>
<dbReference type="GO" id="GO:0050421">
    <property type="term" value="F:nitrite reductase (NO-forming) activity"/>
    <property type="evidence" value="ECO:0007669"/>
    <property type="project" value="UniProtKB-EC"/>
</dbReference>
<evidence type="ECO:0000256" key="11">
    <source>
        <dbReference type="ARBA" id="ARBA00023004"/>
    </source>
</evidence>
<feature type="binding site" description="type 1 copper site" evidence="14">
    <location>
        <position position="180"/>
    </location>
    <ligand>
        <name>Cu cation</name>
        <dbReference type="ChEBI" id="CHEBI:23378"/>
        <label>1</label>
    </ligand>
</feature>
<protein>
    <recommendedName>
        <fullName evidence="6">Copper-containing nitrite reductase</fullName>
        <ecNumber evidence="5">1.7.2.1</ecNumber>
    </recommendedName>
</protein>
<dbReference type="GO" id="GO:0005507">
    <property type="term" value="F:copper ion binding"/>
    <property type="evidence" value="ECO:0007669"/>
    <property type="project" value="InterPro"/>
</dbReference>
<dbReference type="InterPro" id="IPR001287">
    <property type="entry name" value="NO2-reductase_Cu"/>
</dbReference>
<dbReference type="EMBL" id="FNQF01000001">
    <property type="protein sequence ID" value="SDZ73064.1"/>
    <property type="molecule type" value="Genomic_DNA"/>
</dbReference>
<evidence type="ECO:0000259" key="17">
    <source>
        <dbReference type="PROSITE" id="PS51007"/>
    </source>
</evidence>
<feature type="domain" description="Cytochrome c" evidence="17">
    <location>
        <begin position="387"/>
        <end position="475"/>
    </location>
</feature>
<keyword evidence="9" id="KW-0677">Repeat</keyword>
<feature type="binding site" description="type 1 copper site" evidence="14">
    <location>
        <position position="175"/>
    </location>
    <ligand>
        <name>Cu cation</name>
        <dbReference type="ChEBI" id="CHEBI:23378"/>
        <label>1</label>
    </ligand>
</feature>
<dbReference type="Pfam" id="PF07732">
    <property type="entry name" value="Cu-oxidase_3"/>
    <property type="match status" value="1"/>
</dbReference>
<dbReference type="Gene3D" id="1.10.760.10">
    <property type="entry name" value="Cytochrome c-like domain"/>
    <property type="match status" value="1"/>
</dbReference>
<proteinExistence type="inferred from homology"/>
<reference evidence="18 19" key="1">
    <citation type="submission" date="2016-10" db="EMBL/GenBank/DDBJ databases">
        <authorList>
            <person name="de Groot N.N."/>
        </authorList>
    </citation>
    <scope>NUCLEOTIDE SEQUENCE [LARGE SCALE GENOMIC DNA]</scope>
    <source>
        <strain evidence="18 19">DSM 23581</strain>
    </source>
</reference>
<dbReference type="InterPro" id="IPR009056">
    <property type="entry name" value="Cyt_c-like_dom"/>
</dbReference>
<feature type="binding site" description="type 1 copper site" evidence="14">
    <location>
        <position position="167"/>
    </location>
    <ligand>
        <name>Cu cation</name>
        <dbReference type="ChEBI" id="CHEBI:23378"/>
        <label>1</label>
    </ligand>
</feature>
<dbReference type="Gene3D" id="2.60.40.420">
    <property type="entry name" value="Cupredoxins - blue copper proteins"/>
    <property type="match status" value="2"/>
</dbReference>
<feature type="binding site" description="type 1 copper site" evidence="14">
    <location>
        <position position="126"/>
    </location>
    <ligand>
        <name>Cu cation</name>
        <dbReference type="ChEBI" id="CHEBI:23378"/>
        <label>1</label>
    </ligand>
</feature>
<dbReference type="Pfam" id="PF00034">
    <property type="entry name" value="Cytochrom_C"/>
    <property type="match status" value="1"/>
</dbReference>
<evidence type="ECO:0000313" key="19">
    <source>
        <dbReference type="Proteomes" id="UP000198820"/>
    </source>
</evidence>
<comment type="subunit">
    <text evidence="4">Homotrimer.</text>
</comment>
<evidence type="ECO:0000256" key="4">
    <source>
        <dbReference type="ARBA" id="ARBA00011233"/>
    </source>
</evidence>
<evidence type="ECO:0000256" key="2">
    <source>
        <dbReference type="ARBA" id="ARBA00001973"/>
    </source>
</evidence>
<evidence type="ECO:0000256" key="3">
    <source>
        <dbReference type="ARBA" id="ARBA00010609"/>
    </source>
</evidence>
<feature type="binding site" description="type 1 copper site" evidence="14">
    <location>
        <position position="166"/>
    </location>
    <ligand>
        <name>Cu cation</name>
        <dbReference type="ChEBI" id="CHEBI:23378"/>
        <label>1</label>
    </ligand>
</feature>
<dbReference type="GO" id="GO:0020037">
    <property type="term" value="F:heme binding"/>
    <property type="evidence" value="ECO:0007669"/>
    <property type="project" value="InterPro"/>
</dbReference>
<evidence type="ECO:0000256" key="15">
    <source>
        <dbReference type="PROSITE-ProRule" id="PRU00433"/>
    </source>
</evidence>
<evidence type="ECO:0000256" key="12">
    <source>
        <dbReference type="ARBA" id="ARBA00023008"/>
    </source>
</evidence>
<dbReference type="RefSeq" id="WP_093237706.1">
    <property type="nucleotide sequence ID" value="NZ_FNQF01000001.1"/>
</dbReference>
<dbReference type="EC" id="1.7.2.1" evidence="5"/>
<gene>
    <name evidence="18" type="ORF">SAMN05421540_10139</name>
</gene>
<dbReference type="STRING" id="908615.SAMN05421540_10139"/>
<dbReference type="SUPFAM" id="SSF49503">
    <property type="entry name" value="Cupredoxins"/>
    <property type="match status" value="2"/>
</dbReference>
<dbReference type="SUPFAM" id="SSF46626">
    <property type="entry name" value="Cytochrome c"/>
    <property type="match status" value="1"/>
</dbReference>
<dbReference type="Proteomes" id="UP000198820">
    <property type="component" value="Unassembled WGS sequence"/>
</dbReference>
<keyword evidence="12 14" id="KW-0186">Copper</keyword>
<evidence type="ECO:0000256" key="16">
    <source>
        <dbReference type="SAM" id="SignalP"/>
    </source>
</evidence>
<dbReference type="InterPro" id="IPR011707">
    <property type="entry name" value="Cu-oxidase-like_N"/>
</dbReference>
<evidence type="ECO:0000256" key="8">
    <source>
        <dbReference type="ARBA" id="ARBA00022723"/>
    </source>
</evidence>
<evidence type="ECO:0000256" key="13">
    <source>
        <dbReference type="ARBA" id="ARBA00049340"/>
    </source>
</evidence>
<feature type="binding site" description="type 1 copper site" evidence="14">
    <location>
        <position position="321"/>
    </location>
    <ligand>
        <name>Cu cation</name>
        <dbReference type="ChEBI" id="CHEBI:23378"/>
        <label>1</label>
    </ligand>
</feature>
<dbReference type="PRINTS" id="PR00695">
    <property type="entry name" value="CUNO2RDTASE"/>
</dbReference>
<name>A0A1H3VFQ5_9FLAO</name>
<keyword evidence="7 15" id="KW-0349">Heme</keyword>
<comment type="similarity">
    <text evidence="3">Belongs to the multicopper oxidase family.</text>
</comment>
<comment type="cofactor">
    <cofactor evidence="2 14">
        <name>Cu(2+)</name>
        <dbReference type="ChEBI" id="CHEBI:29036"/>
    </cofactor>
</comment>
<dbReference type="InterPro" id="IPR051459">
    <property type="entry name" value="Cytochrome_c-type_DH"/>
</dbReference>
<evidence type="ECO:0000256" key="10">
    <source>
        <dbReference type="ARBA" id="ARBA00023002"/>
    </source>
</evidence>
<organism evidence="18 19">
    <name type="scientific">Psychroflexus halocasei</name>
    <dbReference type="NCBI Taxonomy" id="908615"/>
    <lineage>
        <taxon>Bacteria</taxon>
        <taxon>Pseudomonadati</taxon>
        <taxon>Bacteroidota</taxon>
        <taxon>Flavobacteriia</taxon>
        <taxon>Flavobacteriales</taxon>
        <taxon>Flavobacteriaceae</taxon>
        <taxon>Psychroflexus</taxon>
    </lineage>
</organism>